<evidence type="ECO:0000256" key="1">
    <source>
        <dbReference type="SAM" id="SignalP"/>
    </source>
</evidence>
<name>A0A0M4IUL0_GASAC</name>
<proteinExistence type="evidence at transcript level"/>
<accession>A0A0M4IUL0</accession>
<dbReference type="EMBL" id="KT235754">
    <property type="protein sequence ID" value="ALD51537.1"/>
    <property type="molecule type" value="mRNA"/>
</dbReference>
<feature type="chain" id="PRO_5005796003" evidence="1">
    <location>
        <begin position="19"/>
        <end position="107"/>
    </location>
</feature>
<protein>
    <submittedName>
        <fullName evidence="2">Somatostatin 3</fullName>
    </submittedName>
</protein>
<sequence>MAHILCVFALLCFAFCAAQDGETQRGFKDNRLQRDSLPWLDKLQDEQDSTKKLNLIEWLYSFYKFDNGNIVKGPTDAEEPEKNRRGLGKTTRRFGCRVFFWKSWSPC</sequence>
<evidence type="ECO:0000313" key="2">
    <source>
        <dbReference type="EMBL" id="ALD51537.1"/>
    </source>
</evidence>
<dbReference type="AlphaFoldDB" id="A0A0M4IUL0"/>
<organism evidence="2">
    <name type="scientific">Gasterosteus aculeatus</name>
    <name type="common">Three-spined stickleback</name>
    <dbReference type="NCBI Taxonomy" id="69293"/>
    <lineage>
        <taxon>Eukaryota</taxon>
        <taxon>Metazoa</taxon>
        <taxon>Chordata</taxon>
        <taxon>Craniata</taxon>
        <taxon>Vertebrata</taxon>
        <taxon>Euteleostomi</taxon>
        <taxon>Actinopterygii</taxon>
        <taxon>Neopterygii</taxon>
        <taxon>Teleostei</taxon>
        <taxon>Neoteleostei</taxon>
        <taxon>Acanthomorphata</taxon>
        <taxon>Eupercaria</taxon>
        <taxon>Perciformes</taxon>
        <taxon>Cottioidei</taxon>
        <taxon>Gasterosteales</taxon>
        <taxon>Gasterosteidae</taxon>
        <taxon>Gasterosteus</taxon>
    </lineage>
</organism>
<reference evidence="2" key="1">
    <citation type="journal article" date="2015" name="Mol. Biol. Evol.">
        <title>Prevertebrate Local Gene Duplication Facilitated Expansion of the Neuropeptide GPCR Superfamily.</title>
        <authorList>
            <person name="Yun S."/>
            <person name="Furlong M."/>
            <person name="Sim M."/>
            <person name="Cho M."/>
            <person name="Park S."/>
            <person name="Cho E.B."/>
            <person name="Reyes-Alcaraz A."/>
            <person name="Hwang J.I."/>
            <person name="Kim J."/>
            <person name="Seong J.Y."/>
        </authorList>
    </citation>
    <scope>NUCLEOTIDE SEQUENCE</scope>
</reference>
<gene>
    <name evidence="2" type="primary">SST3</name>
</gene>
<feature type="signal peptide" evidence="1">
    <location>
        <begin position="1"/>
        <end position="18"/>
    </location>
</feature>
<feature type="non-terminal residue" evidence="2">
    <location>
        <position position="107"/>
    </location>
</feature>
<keyword evidence="1" id="KW-0732">Signal</keyword>
<feature type="non-terminal residue" evidence="2">
    <location>
        <position position="1"/>
    </location>
</feature>